<reference evidence="2 3" key="1">
    <citation type="submission" date="2016-07" db="EMBL/GenBank/DDBJ databases">
        <title>Pervasive Adenine N6-methylation of Active Genes in Fungi.</title>
        <authorList>
            <consortium name="DOE Joint Genome Institute"/>
            <person name="Mondo S.J."/>
            <person name="Dannebaum R.O."/>
            <person name="Kuo R.C."/>
            <person name="Labutti K."/>
            <person name="Haridas S."/>
            <person name="Kuo A."/>
            <person name="Salamov A."/>
            <person name="Ahrendt S.R."/>
            <person name="Lipzen A."/>
            <person name="Sullivan W."/>
            <person name="Andreopoulos W.B."/>
            <person name="Clum A."/>
            <person name="Lindquist E."/>
            <person name="Daum C."/>
            <person name="Ramamoorthy G.K."/>
            <person name="Gryganskyi A."/>
            <person name="Culley D."/>
            <person name="Magnuson J.K."/>
            <person name="James T.Y."/>
            <person name="O'Malley M.A."/>
            <person name="Stajich J.E."/>
            <person name="Spatafora J.W."/>
            <person name="Visel A."/>
            <person name="Grigoriev I.V."/>
        </authorList>
    </citation>
    <scope>NUCLEOTIDE SEQUENCE [LARGE SCALE GENOMIC DNA]</scope>
    <source>
        <strain evidence="2 3">PL171</strain>
    </source>
</reference>
<evidence type="ECO:0008006" key="4">
    <source>
        <dbReference type="Google" id="ProtNLM"/>
    </source>
</evidence>
<name>A0A1Y2HAN4_9FUNG</name>
<dbReference type="Proteomes" id="UP000193411">
    <property type="component" value="Unassembled WGS sequence"/>
</dbReference>
<keyword evidence="1" id="KW-0732">Signal</keyword>
<feature type="chain" id="PRO_5013164048" description="Secreted protein" evidence="1">
    <location>
        <begin position="26"/>
        <end position="104"/>
    </location>
</feature>
<protein>
    <recommendedName>
        <fullName evidence="4">Secreted protein</fullName>
    </recommendedName>
</protein>
<sequence>MGLPYTDTCFGCGYAWLLLLVHSHASSHLQHCALELACFFHCTCRYSPLTFLANDAWVVWCNLAIGHSTHSTLYCRSPPTRVLVHTLYTWCTRRSSLSSSCSSS</sequence>
<accession>A0A1Y2HAN4</accession>
<feature type="signal peptide" evidence="1">
    <location>
        <begin position="1"/>
        <end position="25"/>
    </location>
</feature>
<dbReference type="EMBL" id="MCFL01000057">
    <property type="protein sequence ID" value="ORZ31647.1"/>
    <property type="molecule type" value="Genomic_DNA"/>
</dbReference>
<comment type="caution">
    <text evidence="2">The sequence shown here is derived from an EMBL/GenBank/DDBJ whole genome shotgun (WGS) entry which is preliminary data.</text>
</comment>
<dbReference type="AlphaFoldDB" id="A0A1Y2HAN4"/>
<gene>
    <name evidence="2" type="ORF">BCR44DRAFT_322809</name>
</gene>
<evidence type="ECO:0000313" key="3">
    <source>
        <dbReference type="Proteomes" id="UP000193411"/>
    </source>
</evidence>
<proteinExistence type="predicted"/>
<evidence type="ECO:0000256" key="1">
    <source>
        <dbReference type="SAM" id="SignalP"/>
    </source>
</evidence>
<keyword evidence="3" id="KW-1185">Reference proteome</keyword>
<organism evidence="2 3">
    <name type="scientific">Catenaria anguillulae PL171</name>
    <dbReference type="NCBI Taxonomy" id="765915"/>
    <lineage>
        <taxon>Eukaryota</taxon>
        <taxon>Fungi</taxon>
        <taxon>Fungi incertae sedis</taxon>
        <taxon>Blastocladiomycota</taxon>
        <taxon>Blastocladiomycetes</taxon>
        <taxon>Blastocladiales</taxon>
        <taxon>Catenariaceae</taxon>
        <taxon>Catenaria</taxon>
    </lineage>
</organism>
<evidence type="ECO:0000313" key="2">
    <source>
        <dbReference type="EMBL" id="ORZ31647.1"/>
    </source>
</evidence>